<organism evidence="2 3">
    <name type="scientific">Rhizoctonia solani</name>
    <dbReference type="NCBI Taxonomy" id="456999"/>
    <lineage>
        <taxon>Eukaryota</taxon>
        <taxon>Fungi</taxon>
        <taxon>Dikarya</taxon>
        <taxon>Basidiomycota</taxon>
        <taxon>Agaricomycotina</taxon>
        <taxon>Agaricomycetes</taxon>
        <taxon>Cantharellales</taxon>
        <taxon>Ceratobasidiaceae</taxon>
        <taxon>Rhizoctonia</taxon>
    </lineage>
</organism>
<evidence type="ECO:0000313" key="2">
    <source>
        <dbReference type="EMBL" id="CUA78286.1"/>
    </source>
</evidence>
<evidence type="ECO:0000313" key="3">
    <source>
        <dbReference type="Proteomes" id="UP000044841"/>
    </source>
</evidence>
<gene>
    <name evidence="2" type="ORF">RSOLAG22IIIB_13041</name>
</gene>
<name>A0A0K6GIL3_9AGAM</name>
<dbReference type="AlphaFoldDB" id="A0A0K6GIL3"/>
<dbReference type="InterPro" id="IPR044053">
    <property type="entry name" value="AsaB-like"/>
</dbReference>
<evidence type="ECO:0000256" key="1">
    <source>
        <dbReference type="ARBA" id="ARBA00023604"/>
    </source>
</evidence>
<dbReference type="NCBIfam" id="NF041278">
    <property type="entry name" value="CmcJ_NvfI_EfuI"/>
    <property type="match status" value="1"/>
</dbReference>
<accession>A0A0K6GIL3</accession>
<sequence length="260" mass="29395">MDGLQRDSRFRGEGNYSETASFRVDSVRALSLGLHGSCMYSLQPMPSNNRYEVVLTTMNYTLPNPMGTKLYVTVVHNVRDQEHNFSLDRNGFQFLVHHTTESFQDKSSIETGYYAEVRDLLMQQTGAHRVLVLGHRLRQGSGNDALPANSGNWAQARPPSYSVHADRTPESVIATVRARLGQEAEGLLQGRVRFINVWRPVGHKVYCEPLAMVDWQSCVDMSDLLPIRVDTADAKFEAFITRAWYLQQARFTDAVGGYFD</sequence>
<dbReference type="PANTHER" id="PTHR34598:SF3">
    <property type="entry name" value="OXIDOREDUCTASE AN1597"/>
    <property type="match status" value="1"/>
</dbReference>
<proteinExistence type="inferred from homology"/>
<comment type="similarity">
    <text evidence="1">Belongs to the asaB hydroxylase/desaturase family.</text>
</comment>
<dbReference type="EMBL" id="CYGV01001970">
    <property type="protein sequence ID" value="CUA78286.1"/>
    <property type="molecule type" value="Genomic_DNA"/>
</dbReference>
<dbReference type="GO" id="GO:0016491">
    <property type="term" value="F:oxidoreductase activity"/>
    <property type="evidence" value="ECO:0007669"/>
    <property type="project" value="InterPro"/>
</dbReference>
<dbReference type="Proteomes" id="UP000044841">
    <property type="component" value="Unassembled WGS sequence"/>
</dbReference>
<keyword evidence="3" id="KW-1185">Reference proteome</keyword>
<reference evidence="2 3" key="1">
    <citation type="submission" date="2015-07" db="EMBL/GenBank/DDBJ databases">
        <authorList>
            <person name="Noorani M."/>
        </authorList>
    </citation>
    <scope>NUCLEOTIDE SEQUENCE [LARGE SCALE GENOMIC DNA]</scope>
    <source>
        <strain evidence="2">BBA 69670</strain>
    </source>
</reference>
<protein>
    <submittedName>
        <fullName evidence="2">Uncharacterized protein</fullName>
    </submittedName>
</protein>
<dbReference type="PANTHER" id="PTHR34598">
    <property type="entry name" value="BLL6449 PROTEIN"/>
    <property type="match status" value="1"/>
</dbReference>